<evidence type="ECO:0000313" key="8">
    <source>
        <dbReference type="EMBL" id="CAD9825054.1"/>
    </source>
</evidence>
<organism evidence="8">
    <name type="scientific">Attheya septentrionalis</name>
    <dbReference type="NCBI Taxonomy" id="420275"/>
    <lineage>
        <taxon>Eukaryota</taxon>
        <taxon>Sar</taxon>
        <taxon>Stramenopiles</taxon>
        <taxon>Ochrophyta</taxon>
        <taxon>Bacillariophyta</taxon>
        <taxon>Coscinodiscophyceae</taxon>
        <taxon>Chaetocerotophycidae</taxon>
        <taxon>Chaetocerotales</taxon>
        <taxon>Attheyaceae</taxon>
        <taxon>Attheya</taxon>
    </lineage>
</organism>
<comment type="similarity">
    <text evidence="2 6">Belongs to the DP1 family.</text>
</comment>
<feature type="transmembrane region" description="Helical" evidence="7">
    <location>
        <begin position="268"/>
        <end position="287"/>
    </location>
</feature>
<dbReference type="AlphaFoldDB" id="A0A7S2XRQ7"/>
<feature type="transmembrane region" description="Helical" evidence="7">
    <location>
        <begin position="49"/>
        <end position="68"/>
    </location>
</feature>
<gene>
    <name evidence="8" type="ORF">ASEP1449_LOCUS16888</name>
</gene>
<evidence type="ECO:0000256" key="5">
    <source>
        <dbReference type="ARBA" id="ARBA00023136"/>
    </source>
</evidence>
<proteinExistence type="inferred from homology"/>
<dbReference type="GO" id="GO:0016020">
    <property type="term" value="C:membrane"/>
    <property type="evidence" value="ECO:0007669"/>
    <property type="project" value="UniProtKB-SubCell"/>
</dbReference>
<evidence type="ECO:0000256" key="4">
    <source>
        <dbReference type="ARBA" id="ARBA00022989"/>
    </source>
</evidence>
<feature type="transmembrane region" description="Helical" evidence="7">
    <location>
        <begin position="182"/>
        <end position="208"/>
    </location>
</feature>
<name>A0A7S2XRQ7_9STRA</name>
<dbReference type="PANTHER" id="PTHR12300:SF161">
    <property type="entry name" value="RECEPTOR EXPRESSION-ENHANCING PROTEIN"/>
    <property type="match status" value="1"/>
</dbReference>
<evidence type="ECO:0000256" key="7">
    <source>
        <dbReference type="SAM" id="Phobius"/>
    </source>
</evidence>
<dbReference type="EMBL" id="HBHQ01025057">
    <property type="protein sequence ID" value="CAD9825054.1"/>
    <property type="molecule type" value="Transcribed_RNA"/>
</dbReference>
<feature type="transmembrane region" description="Helical" evidence="7">
    <location>
        <begin position="215"/>
        <end position="233"/>
    </location>
</feature>
<feature type="transmembrane region" description="Helical" evidence="7">
    <location>
        <begin position="245"/>
        <end position="261"/>
    </location>
</feature>
<dbReference type="PANTHER" id="PTHR12300">
    <property type="entry name" value="HVA22-LIKE PROTEINS"/>
    <property type="match status" value="1"/>
</dbReference>
<sequence length="351" mass="39932">MDIEEETIVAVAFYAVMAILMATVMRNATRSRGKAPKIFSKPLGSTLSMLVWHVIFVAAAMILIYILPISITKSMFSRNGVVVVGTIFPIYESIHAVCTAFDGDDKTWLQYWIVQGLFSFSTEWVDDITHHLPTAGRHWFEFEFFFMLWMICPFTDGAALIYDQLMVPFVVPWVQKYTESVHGYITTAVMMAVNGSHLWVVSIVFAMMDEKFKRFVVVGIGTVYPLMASTVAVASKEGTDDTMWLTYWSCFGVLFLLMDIVEEVLGEWPGFYTACLFSTVYLMLPLFRGAEVVFRKILVPLSGQTEMLLLRDVEELRKEMVQNIPPNRRTNVLSMAANSFLRAQDINQKTE</sequence>
<evidence type="ECO:0000256" key="3">
    <source>
        <dbReference type="ARBA" id="ARBA00022692"/>
    </source>
</evidence>
<keyword evidence="4 7" id="KW-1133">Transmembrane helix</keyword>
<comment type="subcellular location">
    <subcellularLocation>
        <location evidence="1 6">Membrane</location>
        <topology evidence="1 6">Multi-pass membrane protein</topology>
    </subcellularLocation>
</comment>
<protein>
    <submittedName>
        <fullName evidence="8">Uncharacterized protein</fullName>
    </submittedName>
</protein>
<evidence type="ECO:0000256" key="6">
    <source>
        <dbReference type="RuleBase" id="RU362006"/>
    </source>
</evidence>
<keyword evidence="5 7" id="KW-0472">Membrane</keyword>
<reference evidence="8" key="1">
    <citation type="submission" date="2021-01" db="EMBL/GenBank/DDBJ databases">
        <authorList>
            <person name="Corre E."/>
            <person name="Pelletier E."/>
            <person name="Niang G."/>
            <person name="Scheremetjew M."/>
            <person name="Finn R."/>
            <person name="Kale V."/>
            <person name="Holt S."/>
            <person name="Cochrane G."/>
            <person name="Meng A."/>
            <person name="Brown T."/>
            <person name="Cohen L."/>
        </authorList>
    </citation>
    <scope>NUCLEOTIDE SEQUENCE</scope>
    <source>
        <strain evidence="8">CCMP2084</strain>
    </source>
</reference>
<keyword evidence="3 7" id="KW-0812">Transmembrane</keyword>
<feature type="transmembrane region" description="Helical" evidence="7">
    <location>
        <begin position="7"/>
        <end position="29"/>
    </location>
</feature>
<dbReference type="Pfam" id="PF03134">
    <property type="entry name" value="TB2_DP1_HVA22"/>
    <property type="match status" value="2"/>
</dbReference>
<dbReference type="InterPro" id="IPR004345">
    <property type="entry name" value="TB2_DP1_HVA22"/>
</dbReference>
<accession>A0A7S2XRQ7</accession>
<evidence type="ECO:0000256" key="1">
    <source>
        <dbReference type="ARBA" id="ARBA00004141"/>
    </source>
</evidence>
<feature type="transmembrane region" description="Helical" evidence="7">
    <location>
        <begin position="144"/>
        <end position="162"/>
    </location>
</feature>
<evidence type="ECO:0000256" key="2">
    <source>
        <dbReference type="ARBA" id="ARBA00008573"/>
    </source>
</evidence>